<dbReference type="Pfam" id="PF02609">
    <property type="entry name" value="Exonuc_VII_S"/>
    <property type="match status" value="1"/>
</dbReference>
<dbReference type="GO" id="GO:0008855">
    <property type="term" value="F:exodeoxyribonuclease VII activity"/>
    <property type="evidence" value="ECO:0007669"/>
    <property type="project" value="UniProtKB-UniRule"/>
</dbReference>
<accession>K6PLT2</accession>
<evidence type="ECO:0000313" key="8">
    <source>
        <dbReference type="EMBL" id="EKP93832.1"/>
    </source>
</evidence>
<dbReference type="InterPro" id="IPR003761">
    <property type="entry name" value="Exonuc_VII_S"/>
</dbReference>
<comment type="function">
    <text evidence="6">Bidirectionally degrades single-stranded DNA into large acid-insoluble oligonucleotides, which are then degraded further into small acid-soluble oligonucleotides.</text>
</comment>
<keyword evidence="9" id="KW-1185">Reference proteome</keyword>
<comment type="similarity">
    <text evidence="1 6">Belongs to the XseB family.</text>
</comment>
<keyword evidence="3 6" id="KW-0540">Nuclease</keyword>
<name>K6PLT2_9FIRM</name>
<dbReference type="EMBL" id="AENY02000004">
    <property type="protein sequence ID" value="EKP93832.1"/>
    <property type="molecule type" value="Genomic_DNA"/>
</dbReference>
<dbReference type="eggNOG" id="COG1722">
    <property type="taxonomic scope" value="Bacteria"/>
</dbReference>
<sequence>MPRRRNINESRDRGSQQAGPASGPEPVILAGDAVSPGSTEAPAGAPAGDPPAVGNPPAAGAGGPSAAARAGTRTVEPAGRPGDQGAGASAAPDGGASPGEASFEEMLAELEAIVTRLESGDEPLDRALALFQRGIGLVRRCNQLLDAMERKIQWLLEDAAGTVVTREAPELEPAAAEGEGH</sequence>
<evidence type="ECO:0000256" key="2">
    <source>
        <dbReference type="ARBA" id="ARBA00022490"/>
    </source>
</evidence>
<keyword evidence="5 6" id="KW-0269">Exonuclease</keyword>
<feature type="compositionally biased region" description="Basic and acidic residues" evidence="7">
    <location>
        <begin position="1"/>
        <end position="14"/>
    </location>
</feature>
<feature type="region of interest" description="Disordered" evidence="7">
    <location>
        <begin position="1"/>
        <end position="104"/>
    </location>
</feature>
<dbReference type="NCBIfam" id="TIGR01280">
    <property type="entry name" value="xseB"/>
    <property type="match status" value="1"/>
</dbReference>
<dbReference type="InterPro" id="IPR037004">
    <property type="entry name" value="Exonuc_VII_ssu_sf"/>
</dbReference>
<keyword evidence="2 6" id="KW-0963">Cytoplasm</keyword>
<evidence type="ECO:0000256" key="1">
    <source>
        <dbReference type="ARBA" id="ARBA00009998"/>
    </source>
</evidence>
<feature type="compositionally biased region" description="Low complexity" evidence="7">
    <location>
        <begin position="81"/>
        <end position="101"/>
    </location>
</feature>
<protein>
    <recommendedName>
        <fullName evidence="6">Exodeoxyribonuclease 7 small subunit</fullName>
        <ecNumber evidence="6">3.1.11.6</ecNumber>
    </recommendedName>
    <alternativeName>
        <fullName evidence="6">Exodeoxyribonuclease VII small subunit</fullName>
        <shortName evidence="6">Exonuclease VII small subunit</shortName>
    </alternativeName>
</protein>
<reference evidence="8" key="2">
    <citation type="submission" date="2012-10" db="EMBL/GenBank/DDBJ databases">
        <title>Improved high-quality draft of Thermaerobacter subterraneus C21, DSM 13965.</title>
        <authorList>
            <consortium name="DOE Joint Genome Institute"/>
            <person name="Eisen J."/>
            <person name="Huntemann M."/>
            <person name="Wei C.-L."/>
            <person name="Han J."/>
            <person name="Detter J.C."/>
            <person name="Han C."/>
            <person name="Tapia R."/>
            <person name="Chen A."/>
            <person name="Kyrpides N."/>
            <person name="Mavromatis K."/>
            <person name="Markowitz V."/>
            <person name="Szeto E."/>
            <person name="Ivanova N."/>
            <person name="Mikhailova N."/>
            <person name="Ovchinnikova G."/>
            <person name="Pagani I."/>
            <person name="Pati A."/>
            <person name="Goodwin L."/>
            <person name="Nordberg H.P."/>
            <person name="Cantor M.N."/>
            <person name="Hua S.X."/>
            <person name="Woyke T."/>
            <person name="Eisen J."/>
            <person name="Klenk H.-P."/>
        </authorList>
    </citation>
    <scope>NUCLEOTIDE SEQUENCE [LARGE SCALE GENOMIC DNA]</scope>
    <source>
        <strain evidence="8">DSM 13965</strain>
    </source>
</reference>
<reference evidence="8" key="1">
    <citation type="submission" date="2010-10" db="EMBL/GenBank/DDBJ databases">
        <authorList>
            <consortium name="US DOE Joint Genome Institute (JGI-PGF)"/>
            <person name="Lucas S."/>
            <person name="Copeland A."/>
            <person name="Lapidus A."/>
            <person name="Bruce D."/>
            <person name="Goodwin L."/>
            <person name="Pitluck S."/>
            <person name="Kyrpides N."/>
            <person name="Mavromatis K."/>
            <person name="Detter J.C."/>
            <person name="Han C."/>
            <person name="Land M."/>
            <person name="Hauser L."/>
            <person name="Markowitz V."/>
            <person name="Cheng J.-F."/>
            <person name="Hugenholtz P."/>
            <person name="Woyke T."/>
            <person name="Wu D."/>
            <person name="Pukall R."/>
            <person name="Wahrenburg C."/>
            <person name="Brambilla E."/>
            <person name="Klenk H.-P."/>
            <person name="Eisen J.A."/>
        </authorList>
    </citation>
    <scope>NUCLEOTIDE SEQUENCE [LARGE SCALE GENOMIC DNA]</scope>
    <source>
        <strain evidence="8">DSM 13965</strain>
    </source>
</reference>
<dbReference type="PANTHER" id="PTHR34137">
    <property type="entry name" value="EXODEOXYRIBONUCLEASE 7 SMALL SUBUNIT"/>
    <property type="match status" value="1"/>
</dbReference>
<dbReference type="GO" id="GO:0009318">
    <property type="term" value="C:exodeoxyribonuclease VII complex"/>
    <property type="evidence" value="ECO:0007669"/>
    <property type="project" value="UniProtKB-UniRule"/>
</dbReference>
<dbReference type="HAMAP" id="MF_00337">
    <property type="entry name" value="Exonuc_7_S"/>
    <property type="match status" value="1"/>
</dbReference>
<dbReference type="OrthoDB" id="9798666at2"/>
<dbReference type="Gene3D" id="1.10.287.1040">
    <property type="entry name" value="Exonuclease VII, small subunit"/>
    <property type="match status" value="1"/>
</dbReference>
<organism evidence="8 9">
    <name type="scientific">Thermaerobacter subterraneus DSM 13965</name>
    <dbReference type="NCBI Taxonomy" id="867903"/>
    <lineage>
        <taxon>Bacteria</taxon>
        <taxon>Bacillati</taxon>
        <taxon>Bacillota</taxon>
        <taxon>Clostridia</taxon>
        <taxon>Eubacteriales</taxon>
        <taxon>Clostridiales Family XVII. Incertae Sedis</taxon>
        <taxon>Thermaerobacter</taxon>
    </lineage>
</organism>
<comment type="caution">
    <text evidence="8">The sequence shown here is derived from an EMBL/GenBank/DDBJ whole genome shotgun (WGS) entry which is preliminary data.</text>
</comment>
<dbReference type="STRING" id="867903.ThesuDRAFT_00076"/>
<comment type="subcellular location">
    <subcellularLocation>
        <location evidence="6">Cytoplasm</location>
    </subcellularLocation>
</comment>
<dbReference type="RefSeq" id="WP_006904778.1">
    <property type="nucleotide sequence ID" value="NZ_JH976536.1"/>
</dbReference>
<dbReference type="HOGENOM" id="CLU_1488363_0_0_9"/>
<evidence type="ECO:0000256" key="6">
    <source>
        <dbReference type="HAMAP-Rule" id="MF_00337"/>
    </source>
</evidence>
<dbReference type="GO" id="GO:0006308">
    <property type="term" value="P:DNA catabolic process"/>
    <property type="evidence" value="ECO:0007669"/>
    <property type="project" value="UniProtKB-UniRule"/>
</dbReference>
<keyword evidence="4 6" id="KW-0378">Hydrolase</keyword>
<feature type="compositionally biased region" description="Low complexity" evidence="7">
    <location>
        <begin position="41"/>
        <end position="71"/>
    </location>
</feature>
<dbReference type="EC" id="3.1.11.6" evidence="6"/>
<evidence type="ECO:0000313" key="9">
    <source>
        <dbReference type="Proteomes" id="UP000005710"/>
    </source>
</evidence>
<evidence type="ECO:0000256" key="5">
    <source>
        <dbReference type="ARBA" id="ARBA00022839"/>
    </source>
</evidence>
<proteinExistence type="inferred from homology"/>
<gene>
    <name evidence="6" type="primary">xseB</name>
    <name evidence="8" type="ORF">ThesuDRAFT_00076</name>
</gene>
<dbReference type="GO" id="GO:0005829">
    <property type="term" value="C:cytosol"/>
    <property type="evidence" value="ECO:0007669"/>
    <property type="project" value="TreeGrafter"/>
</dbReference>
<dbReference type="AlphaFoldDB" id="K6PLT2"/>
<dbReference type="Proteomes" id="UP000005710">
    <property type="component" value="Unassembled WGS sequence"/>
</dbReference>
<comment type="subunit">
    <text evidence="6">Heterooligomer composed of large and small subunits.</text>
</comment>
<dbReference type="SUPFAM" id="SSF116842">
    <property type="entry name" value="XseB-like"/>
    <property type="match status" value="1"/>
</dbReference>
<comment type="catalytic activity">
    <reaction evidence="6">
        <text>Exonucleolytic cleavage in either 5'- to 3'- or 3'- to 5'-direction to yield nucleoside 5'-phosphates.</text>
        <dbReference type="EC" id="3.1.11.6"/>
    </reaction>
</comment>
<evidence type="ECO:0000256" key="3">
    <source>
        <dbReference type="ARBA" id="ARBA00022722"/>
    </source>
</evidence>
<evidence type="ECO:0000256" key="4">
    <source>
        <dbReference type="ARBA" id="ARBA00022801"/>
    </source>
</evidence>
<dbReference type="PANTHER" id="PTHR34137:SF1">
    <property type="entry name" value="EXODEOXYRIBONUCLEASE 7 SMALL SUBUNIT"/>
    <property type="match status" value="1"/>
</dbReference>
<evidence type="ECO:0000256" key="7">
    <source>
        <dbReference type="SAM" id="MobiDB-lite"/>
    </source>
</evidence>